<dbReference type="Proteomes" id="UP000033867">
    <property type="component" value="Unassembled WGS sequence"/>
</dbReference>
<proteinExistence type="inferred from homology"/>
<evidence type="ECO:0000256" key="4">
    <source>
        <dbReference type="ARBA" id="ARBA00023157"/>
    </source>
</evidence>
<feature type="domain" description="Thioredoxin" evidence="6">
    <location>
        <begin position="28"/>
        <end position="214"/>
    </location>
</feature>
<protein>
    <submittedName>
        <fullName evidence="7">Peptidyl-prolyl cis-trans isomerase B</fullName>
    </submittedName>
</protein>
<dbReference type="PANTHER" id="PTHR13887:SF14">
    <property type="entry name" value="DISULFIDE BOND FORMATION PROTEIN D"/>
    <property type="match status" value="1"/>
</dbReference>
<gene>
    <name evidence="7" type="ORF">UV42_C0019G0014</name>
</gene>
<evidence type="ECO:0000259" key="6">
    <source>
        <dbReference type="PROSITE" id="PS51352"/>
    </source>
</evidence>
<dbReference type="PANTHER" id="PTHR13887">
    <property type="entry name" value="GLUTATHIONE S-TRANSFERASE KAPPA"/>
    <property type="match status" value="1"/>
</dbReference>
<dbReference type="InterPro" id="IPR012336">
    <property type="entry name" value="Thioredoxin-like_fold"/>
</dbReference>
<keyword evidence="5" id="KW-0676">Redox-active center</keyword>
<dbReference type="Gene3D" id="3.40.30.10">
    <property type="entry name" value="Glutaredoxin"/>
    <property type="match status" value="1"/>
</dbReference>
<accession>A0A0G1BEI5</accession>
<evidence type="ECO:0000313" key="8">
    <source>
        <dbReference type="Proteomes" id="UP000033867"/>
    </source>
</evidence>
<dbReference type="GO" id="GO:0016491">
    <property type="term" value="F:oxidoreductase activity"/>
    <property type="evidence" value="ECO:0007669"/>
    <property type="project" value="UniProtKB-KW"/>
</dbReference>
<reference evidence="7 8" key="1">
    <citation type="journal article" date="2015" name="Nature">
        <title>rRNA introns, odd ribosomes, and small enigmatic genomes across a large radiation of phyla.</title>
        <authorList>
            <person name="Brown C.T."/>
            <person name="Hug L.A."/>
            <person name="Thomas B.C."/>
            <person name="Sharon I."/>
            <person name="Castelle C.J."/>
            <person name="Singh A."/>
            <person name="Wilkins M.J."/>
            <person name="Williams K.H."/>
            <person name="Banfield J.F."/>
        </authorList>
    </citation>
    <scope>NUCLEOTIDE SEQUENCE [LARGE SCALE GENOMIC DNA]</scope>
</reference>
<dbReference type="Pfam" id="PF13462">
    <property type="entry name" value="Thioredoxin_4"/>
    <property type="match status" value="1"/>
</dbReference>
<organism evidence="7 8">
    <name type="scientific">Candidatus Magasanikbacteria bacterium GW2011_GWE2_42_7</name>
    <dbReference type="NCBI Taxonomy" id="1619052"/>
    <lineage>
        <taxon>Bacteria</taxon>
        <taxon>Candidatus Magasanikiibacteriota</taxon>
    </lineage>
</organism>
<keyword evidence="7" id="KW-0413">Isomerase</keyword>
<dbReference type="EMBL" id="LCEK01000019">
    <property type="protein sequence ID" value="KKS71790.1"/>
    <property type="molecule type" value="Genomic_DNA"/>
</dbReference>
<keyword evidence="2" id="KW-0732">Signal</keyword>
<comment type="similarity">
    <text evidence="1">Belongs to the thioredoxin family. DsbA subfamily.</text>
</comment>
<evidence type="ECO:0000313" key="7">
    <source>
        <dbReference type="EMBL" id="KKS71790.1"/>
    </source>
</evidence>
<dbReference type="GO" id="GO:0016853">
    <property type="term" value="F:isomerase activity"/>
    <property type="evidence" value="ECO:0007669"/>
    <property type="project" value="UniProtKB-KW"/>
</dbReference>
<name>A0A0G1BEI5_9BACT</name>
<keyword evidence="4" id="KW-1015">Disulfide bond</keyword>
<dbReference type="AlphaFoldDB" id="A0A0G1BEI5"/>
<evidence type="ECO:0000256" key="5">
    <source>
        <dbReference type="ARBA" id="ARBA00023284"/>
    </source>
</evidence>
<evidence type="ECO:0000256" key="1">
    <source>
        <dbReference type="ARBA" id="ARBA00005791"/>
    </source>
</evidence>
<dbReference type="PROSITE" id="PS51352">
    <property type="entry name" value="THIOREDOXIN_2"/>
    <property type="match status" value="1"/>
</dbReference>
<comment type="caution">
    <text evidence="7">The sequence shown here is derived from an EMBL/GenBank/DDBJ whole genome shotgun (WGS) entry which is preliminary data.</text>
</comment>
<sequence>MTQSTKSILLWGTVILGTIGLVWLLASLGSGSTDSPQSLSDGITDTDQVKGTRNAQVTLVEYSDFQCPACSTVYPLLKQLSQEFPDTLAVVYRHYPLRSIHPNAQLSAQAAEAAGLQNNFWEMHDVLFNTQSQWSSLLNPTDFFVQLATSLGLNTEQFKTDLTSSAVEAVVNDSYARATSMNLPGTPSFFLNGESIQNPGSYAGFKSLIESALSAT</sequence>
<dbReference type="SUPFAM" id="SSF52833">
    <property type="entry name" value="Thioredoxin-like"/>
    <property type="match status" value="1"/>
</dbReference>
<dbReference type="InterPro" id="IPR036249">
    <property type="entry name" value="Thioredoxin-like_sf"/>
</dbReference>
<evidence type="ECO:0000256" key="3">
    <source>
        <dbReference type="ARBA" id="ARBA00023002"/>
    </source>
</evidence>
<dbReference type="InterPro" id="IPR013766">
    <property type="entry name" value="Thioredoxin_domain"/>
</dbReference>
<evidence type="ECO:0000256" key="2">
    <source>
        <dbReference type="ARBA" id="ARBA00022729"/>
    </source>
</evidence>
<keyword evidence="3" id="KW-0560">Oxidoreductase</keyword>